<dbReference type="EMBL" id="JAHQIW010006558">
    <property type="protein sequence ID" value="KAJ1369452.1"/>
    <property type="molecule type" value="Genomic_DNA"/>
</dbReference>
<dbReference type="Proteomes" id="UP001196413">
    <property type="component" value="Unassembled WGS sequence"/>
</dbReference>
<sequence>MMDLLRKTHPSLILSAHILDDLLSSFLSRKSVDMKQNGRLTAQSEDFEMTEKKKTKLTTLCRNISKLRLDNDSKRNIDDDDNDDSDSNSHDSGMDSNDSD</sequence>
<comment type="caution">
    <text evidence="2">The sequence shown here is derived from an EMBL/GenBank/DDBJ whole genome shotgun (WGS) entry which is preliminary data.</text>
</comment>
<reference evidence="2" key="1">
    <citation type="submission" date="2021-06" db="EMBL/GenBank/DDBJ databases">
        <title>Parelaphostrongylus tenuis whole genome reference sequence.</title>
        <authorList>
            <person name="Garwood T.J."/>
            <person name="Larsen P.A."/>
            <person name="Fountain-Jones N.M."/>
            <person name="Garbe J.R."/>
            <person name="Macchietto M.G."/>
            <person name="Kania S.A."/>
            <person name="Gerhold R.W."/>
            <person name="Richards J.E."/>
            <person name="Wolf T.M."/>
        </authorList>
    </citation>
    <scope>NUCLEOTIDE SEQUENCE</scope>
    <source>
        <strain evidence="2">MNPRO001-30</strain>
        <tissue evidence="2">Meninges</tissue>
    </source>
</reference>
<name>A0AAD5R4S6_PARTN</name>
<gene>
    <name evidence="2" type="ORF">KIN20_030916</name>
</gene>
<accession>A0AAD5R4S6</accession>
<evidence type="ECO:0000313" key="2">
    <source>
        <dbReference type="EMBL" id="KAJ1369452.1"/>
    </source>
</evidence>
<evidence type="ECO:0000256" key="1">
    <source>
        <dbReference type="SAM" id="MobiDB-lite"/>
    </source>
</evidence>
<feature type="region of interest" description="Disordered" evidence="1">
    <location>
        <begin position="71"/>
        <end position="100"/>
    </location>
</feature>
<proteinExistence type="predicted"/>
<organism evidence="2 3">
    <name type="scientific">Parelaphostrongylus tenuis</name>
    <name type="common">Meningeal worm</name>
    <dbReference type="NCBI Taxonomy" id="148309"/>
    <lineage>
        <taxon>Eukaryota</taxon>
        <taxon>Metazoa</taxon>
        <taxon>Ecdysozoa</taxon>
        <taxon>Nematoda</taxon>
        <taxon>Chromadorea</taxon>
        <taxon>Rhabditida</taxon>
        <taxon>Rhabditina</taxon>
        <taxon>Rhabditomorpha</taxon>
        <taxon>Strongyloidea</taxon>
        <taxon>Metastrongylidae</taxon>
        <taxon>Parelaphostrongylus</taxon>
    </lineage>
</organism>
<keyword evidence="3" id="KW-1185">Reference proteome</keyword>
<protein>
    <submittedName>
        <fullName evidence="2">Uncharacterized protein</fullName>
    </submittedName>
</protein>
<dbReference type="AlphaFoldDB" id="A0AAD5R4S6"/>
<evidence type="ECO:0000313" key="3">
    <source>
        <dbReference type="Proteomes" id="UP001196413"/>
    </source>
</evidence>